<dbReference type="Pfam" id="PF01266">
    <property type="entry name" value="DAO"/>
    <property type="match status" value="1"/>
</dbReference>
<dbReference type="PANTHER" id="PTHR11985:SF35">
    <property type="entry name" value="ANAEROBIC GLYCEROL-3-PHOSPHATE DEHYDROGENASE SUBUNIT A"/>
    <property type="match status" value="1"/>
</dbReference>
<comment type="catalytic activity">
    <reaction evidence="7">
        <text>a quinone + sn-glycerol 3-phosphate = dihydroxyacetone phosphate + a quinol</text>
        <dbReference type="Rhea" id="RHEA:18977"/>
        <dbReference type="ChEBI" id="CHEBI:24646"/>
        <dbReference type="ChEBI" id="CHEBI:57597"/>
        <dbReference type="ChEBI" id="CHEBI:57642"/>
        <dbReference type="ChEBI" id="CHEBI:132124"/>
        <dbReference type="EC" id="1.1.5.3"/>
    </reaction>
</comment>
<feature type="region of interest" description="Disordered" evidence="8">
    <location>
        <begin position="540"/>
        <end position="571"/>
    </location>
</feature>
<evidence type="ECO:0000313" key="12">
    <source>
        <dbReference type="Proteomes" id="UP001216390"/>
    </source>
</evidence>
<dbReference type="AlphaFoldDB" id="A0AAE9Y457"/>
<dbReference type="Proteomes" id="UP001216390">
    <property type="component" value="Chromosome"/>
</dbReference>
<dbReference type="EMBL" id="CP116942">
    <property type="protein sequence ID" value="WCO65655.1"/>
    <property type="molecule type" value="Genomic_DNA"/>
</dbReference>
<reference evidence="11" key="1">
    <citation type="submission" date="2023-01" db="EMBL/GenBank/DDBJ databases">
        <title>The diversity of Class Acidimicrobiia in South China Sea sediment environments and the proposal of Iamia marina sp. nov., a novel species of the genus Iamia.</title>
        <authorList>
            <person name="He Y."/>
            <person name="Tian X."/>
        </authorList>
    </citation>
    <scope>NUCLEOTIDE SEQUENCE</scope>
    <source>
        <strain evidence="11">DSM 19957</strain>
    </source>
</reference>
<dbReference type="Gene3D" id="1.10.8.870">
    <property type="entry name" value="Alpha-glycerophosphate oxidase, cap domain"/>
    <property type="match status" value="1"/>
</dbReference>
<dbReference type="InterPro" id="IPR000447">
    <property type="entry name" value="G3P_DH_FAD-dep"/>
</dbReference>
<dbReference type="InterPro" id="IPR006076">
    <property type="entry name" value="FAD-dep_OxRdtase"/>
</dbReference>
<protein>
    <recommendedName>
        <fullName evidence="7">Glycerol-3-phosphate dehydrogenase</fullName>
        <ecNumber evidence="7">1.1.5.3</ecNumber>
    </recommendedName>
</protein>
<dbReference type="PROSITE" id="PS00978">
    <property type="entry name" value="FAD_G3PDH_2"/>
    <property type="match status" value="1"/>
</dbReference>
<dbReference type="RefSeq" id="WP_272735182.1">
    <property type="nucleotide sequence ID" value="NZ_CP116942.1"/>
</dbReference>
<keyword evidence="5" id="KW-0274">FAD</keyword>
<feature type="domain" description="FAD dependent oxidoreductase" evidence="9">
    <location>
        <begin position="22"/>
        <end position="385"/>
    </location>
</feature>
<dbReference type="SUPFAM" id="SSF51905">
    <property type="entry name" value="FAD/NAD(P)-binding domain"/>
    <property type="match status" value="1"/>
</dbReference>
<evidence type="ECO:0000259" key="10">
    <source>
        <dbReference type="Pfam" id="PF16901"/>
    </source>
</evidence>
<organism evidence="11 12">
    <name type="scientific">Iamia majanohamensis</name>
    <dbReference type="NCBI Taxonomy" id="467976"/>
    <lineage>
        <taxon>Bacteria</taxon>
        <taxon>Bacillati</taxon>
        <taxon>Actinomycetota</taxon>
        <taxon>Acidimicrobiia</taxon>
        <taxon>Acidimicrobiales</taxon>
        <taxon>Iamiaceae</taxon>
        <taxon>Iamia</taxon>
    </lineage>
</organism>
<dbReference type="KEGG" id="ima:PO878_14210"/>
<dbReference type="GO" id="GO:0046168">
    <property type="term" value="P:glycerol-3-phosphate catabolic process"/>
    <property type="evidence" value="ECO:0007669"/>
    <property type="project" value="TreeGrafter"/>
</dbReference>
<dbReference type="GO" id="GO:0004368">
    <property type="term" value="F:glycerol-3-phosphate dehydrogenase (quinone) activity"/>
    <property type="evidence" value="ECO:0007669"/>
    <property type="project" value="UniProtKB-EC"/>
</dbReference>
<dbReference type="PANTHER" id="PTHR11985">
    <property type="entry name" value="GLYCEROL-3-PHOSPHATE DEHYDROGENASE"/>
    <property type="match status" value="1"/>
</dbReference>
<keyword evidence="12" id="KW-1185">Reference proteome</keyword>
<evidence type="ECO:0000313" key="11">
    <source>
        <dbReference type="EMBL" id="WCO65655.1"/>
    </source>
</evidence>
<name>A0AAE9Y457_9ACTN</name>
<dbReference type="InterPro" id="IPR036188">
    <property type="entry name" value="FAD/NAD-bd_sf"/>
</dbReference>
<evidence type="ECO:0000256" key="6">
    <source>
        <dbReference type="ARBA" id="ARBA00023002"/>
    </source>
</evidence>
<evidence type="ECO:0000256" key="1">
    <source>
        <dbReference type="ARBA" id="ARBA00001974"/>
    </source>
</evidence>
<dbReference type="GO" id="GO:0006071">
    <property type="term" value="P:glycerol metabolic process"/>
    <property type="evidence" value="ECO:0007669"/>
    <property type="project" value="UniProtKB-KW"/>
</dbReference>
<keyword evidence="4" id="KW-0319">Glycerol metabolism</keyword>
<dbReference type="EC" id="1.1.5.3" evidence="7"/>
<dbReference type="Gene3D" id="3.50.50.60">
    <property type="entry name" value="FAD/NAD(P)-binding domain"/>
    <property type="match status" value="1"/>
</dbReference>
<comment type="cofactor">
    <cofactor evidence="1 7">
        <name>FAD</name>
        <dbReference type="ChEBI" id="CHEBI:57692"/>
    </cofactor>
</comment>
<evidence type="ECO:0000259" key="9">
    <source>
        <dbReference type="Pfam" id="PF01266"/>
    </source>
</evidence>
<proteinExistence type="inferred from homology"/>
<accession>A0AAE9Y457</accession>
<dbReference type="Gene3D" id="3.30.9.10">
    <property type="entry name" value="D-Amino Acid Oxidase, subunit A, domain 2"/>
    <property type="match status" value="1"/>
</dbReference>
<evidence type="ECO:0000256" key="4">
    <source>
        <dbReference type="ARBA" id="ARBA00022798"/>
    </source>
</evidence>
<dbReference type="Pfam" id="PF16901">
    <property type="entry name" value="DAO_C"/>
    <property type="match status" value="1"/>
</dbReference>
<evidence type="ECO:0000256" key="7">
    <source>
        <dbReference type="RuleBase" id="RU361217"/>
    </source>
</evidence>
<evidence type="ECO:0000256" key="2">
    <source>
        <dbReference type="ARBA" id="ARBA00007330"/>
    </source>
</evidence>
<keyword evidence="3 7" id="KW-0285">Flavoprotein</keyword>
<evidence type="ECO:0000256" key="5">
    <source>
        <dbReference type="ARBA" id="ARBA00022827"/>
    </source>
</evidence>
<dbReference type="InterPro" id="IPR038299">
    <property type="entry name" value="DAO_C_sf"/>
</dbReference>
<evidence type="ECO:0000256" key="3">
    <source>
        <dbReference type="ARBA" id="ARBA00022630"/>
    </source>
</evidence>
<comment type="similarity">
    <text evidence="2 7">Belongs to the FAD-dependent glycerol-3-phosphate dehydrogenase family.</text>
</comment>
<dbReference type="InterPro" id="IPR031656">
    <property type="entry name" value="DAO_C"/>
</dbReference>
<sequence>MIGPGWFDRAHALRRMADDGVDVLVVGGGITGAGCALDAASRGLRVGLVERDDFASGTSSKSSKLVHGGLRYLQQGEVGLVYQALHERQRLLRNAPHLVQVLPFLIPMFTGKGGVLNPKLSRALGSAMWAYDLTGGLRIGKRHERISAEEAVGYMPTLRAGRLAASYLYYDAQADDARLTLALARTAAVDHGAAVANGTRLVGLDKDADGRVTAARVEADGQELTIACHAVVNAGGVWADDVRALDEGAHPDSIRPAKGVHITVPWDLVRNRIAAVVPVPGDKRSVFVVPWGDLTYIGTTDTDYQGPVADPQCTAEDVEYLLRAINGAIEGTITPADVVGTWAGLRPLVKSASSGRTADLSRKHKVAPSPSGVTTITGGKLTTYREMAADTIDEVVEGLPDPQPRSVRRSRTAKLRLRGAEGFEALLTGADARTEHLARRHGGEARTLLAMVDRDPDLGRPLVEGLPYLRAEAVYAARHEMARTVDDVLSRRTRARILARDASDAAAEEVGALIAPELGLTPDQVADQVAAYRASLAEERAANEAATDAEVASEPVPAVDSPRLTEETRLA</sequence>
<feature type="domain" description="Alpha-glycerophosphate oxidase C-terminal" evidence="10">
    <location>
        <begin position="410"/>
        <end position="524"/>
    </location>
</feature>
<dbReference type="GO" id="GO:0009331">
    <property type="term" value="C:glycerol-3-phosphate dehydrogenase (FAD) complex"/>
    <property type="evidence" value="ECO:0007669"/>
    <property type="project" value="UniProtKB-UniRule"/>
</dbReference>
<feature type="compositionally biased region" description="Low complexity" evidence="8">
    <location>
        <begin position="543"/>
        <end position="552"/>
    </location>
</feature>
<evidence type="ECO:0000256" key="8">
    <source>
        <dbReference type="SAM" id="MobiDB-lite"/>
    </source>
</evidence>
<gene>
    <name evidence="11" type="ORF">PO878_14210</name>
</gene>
<dbReference type="PROSITE" id="PS00977">
    <property type="entry name" value="FAD_G3PDH_1"/>
    <property type="match status" value="1"/>
</dbReference>
<dbReference type="PRINTS" id="PR01001">
    <property type="entry name" value="FADG3PDH"/>
</dbReference>
<keyword evidence="6 7" id="KW-0560">Oxidoreductase</keyword>